<keyword evidence="3" id="KW-1185">Reference proteome</keyword>
<feature type="domain" description="OCIA" evidence="1">
    <location>
        <begin position="114"/>
        <end position="159"/>
    </location>
</feature>
<dbReference type="AlphaFoldDB" id="A0AAW0I0X1"/>
<accession>A0AAW0I0X1</accession>
<evidence type="ECO:0000259" key="1">
    <source>
        <dbReference type="Pfam" id="PF07051"/>
    </source>
</evidence>
<organism evidence="2 3">
    <name type="scientific">Myodes glareolus</name>
    <name type="common">Bank vole</name>
    <name type="synonym">Clethrionomys glareolus</name>
    <dbReference type="NCBI Taxonomy" id="447135"/>
    <lineage>
        <taxon>Eukaryota</taxon>
        <taxon>Metazoa</taxon>
        <taxon>Chordata</taxon>
        <taxon>Craniata</taxon>
        <taxon>Vertebrata</taxon>
        <taxon>Euteleostomi</taxon>
        <taxon>Mammalia</taxon>
        <taxon>Eutheria</taxon>
        <taxon>Euarchontoglires</taxon>
        <taxon>Glires</taxon>
        <taxon>Rodentia</taxon>
        <taxon>Myomorpha</taxon>
        <taxon>Muroidea</taxon>
        <taxon>Cricetidae</taxon>
        <taxon>Arvicolinae</taxon>
        <taxon>Myodes</taxon>
    </lineage>
</organism>
<dbReference type="GO" id="GO:0005743">
    <property type="term" value="C:mitochondrial inner membrane"/>
    <property type="evidence" value="ECO:0007669"/>
    <property type="project" value="TreeGrafter"/>
</dbReference>
<name>A0AAW0I0X1_MYOGA</name>
<sequence>MPSGWGPYPAVSSMAERWSLNLAHRGGSGNDSHVFLVFLSGRLSHVKDIQVDLSGVTKRLRTGGFFKVLDSPFPCHQLRDCKWGRAALELVARTSVGRSESRKKEKGGKKRKIAKKGYLAANPRFGSLPKVALAGILGFGLGKASYIRVCQSKFHSFEDQLRGAGFGPEHNRFVVWRGCDEDSERNSQVWWRCL</sequence>
<dbReference type="EMBL" id="JBBHLL010000253">
    <property type="protein sequence ID" value="KAK7807961.1"/>
    <property type="molecule type" value="Genomic_DNA"/>
</dbReference>
<dbReference type="Pfam" id="PF07051">
    <property type="entry name" value="OCIA"/>
    <property type="match status" value="1"/>
</dbReference>
<evidence type="ECO:0000313" key="2">
    <source>
        <dbReference type="EMBL" id="KAK7807961.1"/>
    </source>
</evidence>
<gene>
    <name evidence="2" type="ORF">U0070_003033</name>
</gene>
<dbReference type="InterPro" id="IPR040187">
    <property type="entry name" value="OCAD1/2"/>
</dbReference>
<dbReference type="PANTHER" id="PTHR13336:SF2">
    <property type="entry name" value="OCIA DOMAIN-CONTAINING PROTEIN 2"/>
    <property type="match status" value="1"/>
</dbReference>
<comment type="caution">
    <text evidence="2">The sequence shown here is derived from an EMBL/GenBank/DDBJ whole genome shotgun (WGS) entry which is preliminary data.</text>
</comment>
<evidence type="ECO:0000313" key="3">
    <source>
        <dbReference type="Proteomes" id="UP001488838"/>
    </source>
</evidence>
<dbReference type="InterPro" id="IPR009764">
    <property type="entry name" value="OCIA_dom"/>
</dbReference>
<reference evidence="2 3" key="1">
    <citation type="journal article" date="2023" name="bioRxiv">
        <title>Conserved and derived expression patterns and positive selection on dental genes reveal complex evolutionary context of ever-growing rodent molars.</title>
        <authorList>
            <person name="Calamari Z.T."/>
            <person name="Song A."/>
            <person name="Cohen E."/>
            <person name="Akter M."/>
            <person name="Roy R.D."/>
            <person name="Hallikas O."/>
            <person name="Christensen M.M."/>
            <person name="Li P."/>
            <person name="Marangoni P."/>
            <person name="Jernvall J."/>
            <person name="Klein O.D."/>
        </authorList>
    </citation>
    <scope>NUCLEOTIDE SEQUENCE [LARGE SCALE GENOMIC DNA]</scope>
    <source>
        <strain evidence="2">V071</strain>
    </source>
</reference>
<dbReference type="Proteomes" id="UP001488838">
    <property type="component" value="Unassembled WGS sequence"/>
</dbReference>
<dbReference type="PANTHER" id="PTHR13336">
    <property type="entry name" value="OVARIAN CARCINOMA IMMUNOREACTIVE ANTIGEN"/>
    <property type="match status" value="1"/>
</dbReference>
<proteinExistence type="predicted"/>
<protein>
    <recommendedName>
        <fullName evidence="1">OCIA domain-containing protein</fullName>
    </recommendedName>
</protein>